<dbReference type="AlphaFoldDB" id="A0A4V1AGR6"/>
<dbReference type="RefSeq" id="WP_133276494.1">
    <property type="nucleotide sequence ID" value="NZ_CP037933.1"/>
</dbReference>
<reference evidence="3" key="1">
    <citation type="submission" date="2019-03" db="EMBL/GenBank/DDBJ databases">
        <title>Flavobacterium sp.</title>
        <authorList>
            <person name="Kim H."/>
        </authorList>
    </citation>
    <scope>NUCLEOTIDE SEQUENCE [LARGE SCALE GENOMIC DNA]</scope>
    <source>
        <strain evidence="3">GS13</strain>
    </source>
</reference>
<gene>
    <name evidence="2" type="ORF">E1750_09200</name>
</gene>
<dbReference type="Proteomes" id="UP000291124">
    <property type="component" value="Chromosome"/>
</dbReference>
<name>A0A4V1AGR6_9FLAO</name>
<accession>A0A4V1AGR6</accession>
<protein>
    <submittedName>
        <fullName evidence="2">Uncharacterized protein</fullName>
    </submittedName>
</protein>
<feature type="chain" id="PRO_5020462227" evidence="1">
    <location>
        <begin position="17"/>
        <end position="163"/>
    </location>
</feature>
<evidence type="ECO:0000256" key="1">
    <source>
        <dbReference type="SAM" id="SignalP"/>
    </source>
</evidence>
<proteinExistence type="predicted"/>
<keyword evidence="1" id="KW-0732">Signal</keyword>
<feature type="signal peptide" evidence="1">
    <location>
        <begin position="1"/>
        <end position="16"/>
    </location>
</feature>
<organism evidence="2 3">
    <name type="scientific">Flavobacterium nackdongense</name>
    <dbReference type="NCBI Taxonomy" id="2547394"/>
    <lineage>
        <taxon>Bacteria</taxon>
        <taxon>Pseudomonadati</taxon>
        <taxon>Bacteroidota</taxon>
        <taxon>Flavobacteriia</taxon>
        <taxon>Flavobacteriales</taxon>
        <taxon>Flavobacteriaceae</taxon>
        <taxon>Flavobacterium</taxon>
    </lineage>
</organism>
<evidence type="ECO:0000313" key="3">
    <source>
        <dbReference type="Proteomes" id="UP000291124"/>
    </source>
</evidence>
<evidence type="ECO:0000313" key="2">
    <source>
        <dbReference type="EMBL" id="QBN18972.1"/>
    </source>
</evidence>
<dbReference type="EMBL" id="CP037933">
    <property type="protein sequence ID" value="QBN18972.1"/>
    <property type="molecule type" value="Genomic_DNA"/>
</dbReference>
<sequence length="163" mass="19417">MKKMFFIFIISNISFAQNTLNFNDLILLRKCDLSTLDGFLQNKGLKKTSKVDGGSTEFTVYKWSDNENLCSFEYKTQKYWDENTKKYIDLEVRNYYTNSQENYDYIIYQMEKQKGFTTNGILKKSFEGFYFLMYRNDDDYPFFSPIIGQKNDAFGKPQFQISL</sequence>
<dbReference type="KEGG" id="fnk:E1750_09200"/>
<keyword evidence="3" id="KW-1185">Reference proteome</keyword>